<dbReference type="SMART" id="SM01411">
    <property type="entry name" value="Ephrin_rec_like"/>
    <property type="match status" value="5"/>
</dbReference>
<evidence type="ECO:0000256" key="3">
    <source>
        <dbReference type="SAM" id="Phobius"/>
    </source>
</evidence>
<keyword evidence="3" id="KW-0812">Transmembrane</keyword>
<feature type="domain" description="Clp1 P-loop" evidence="4">
    <location>
        <begin position="1584"/>
        <end position="1780"/>
    </location>
</feature>
<keyword evidence="2" id="KW-0067">ATP-binding</keyword>
<protein>
    <submittedName>
        <fullName evidence="5">Polyribonucleotide 5'-hydroxyl-kinase Clp1 (Polyadenylation factor Clp1) (Polynucleotide kinase Clp1) (Pre-mRNA cleavage complex II protein Clp1)</fullName>
    </submittedName>
</protein>
<dbReference type="PANTHER" id="PTHR12755">
    <property type="entry name" value="CLEAVAGE/POLYADENYLATION FACTOR IA SUBUNIT CLP1P"/>
    <property type="match status" value="1"/>
</dbReference>
<reference evidence="5 6" key="1">
    <citation type="submission" date="2024-02" db="EMBL/GenBank/DDBJ databases">
        <authorList>
            <person name="Chen Y."/>
            <person name="Shah S."/>
            <person name="Dougan E. K."/>
            <person name="Thang M."/>
            <person name="Chan C."/>
        </authorList>
    </citation>
    <scope>NUCLEOTIDE SEQUENCE [LARGE SCALE GENOMIC DNA]</scope>
</reference>
<dbReference type="InterPro" id="IPR009030">
    <property type="entry name" value="Growth_fac_rcpt_cys_sf"/>
</dbReference>
<evidence type="ECO:0000313" key="6">
    <source>
        <dbReference type="Proteomes" id="UP001642464"/>
    </source>
</evidence>
<organism evidence="5 6">
    <name type="scientific">Durusdinium trenchii</name>
    <dbReference type="NCBI Taxonomy" id="1381693"/>
    <lineage>
        <taxon>Eukaryota</taxon>
        <taxon>Sar</taxon>
        <taxon>Alveolata</taxon>
        <taxon>Dinophyceae</taxon>
        <taxon>Suessiales</taxon>
        <taxon>Symbiodiniaceae</taxon>
        <taxon>Durusdinium</taxon>
    </lineage>
</organism>
<dbReference type="Gene3D" id="3.40.50.300">
    <property type="entry name" value="P-loop containing nucleotide triphosphate hydrolases"/>
    <property type="match status" value="1"/>
</dbReference>
<evidence type="ECO:0000259" key="4">
    <source>
        <dbReference type="Pfam" id="PF16575"/>
    </source>
</evidence>
<dbReference type="EMBL" id="CAXAMM010009391">
    <property type="protein sequence ID" value="CAK9020207.1"/>
    <property type="molecule type" value="Genomic_DNA"/>
</dbReference>
<dbReference type="InterPro" id="IPR032319">
    <property type="entry name" value="CLP1_P"/>
</dbReference>
<dbReference type="Pfam" id="PF16575">
    <property type="entry name" value="CLP1_P"/>
    <property type="match status" value="1"/>
</dbReference>
<name>A0ABP0K0T7_9DINO</name>
<feature type="transmembrane region" description="Helical" evidence="3">
    <location>
        <begin position="1069"/>
        <end position="1087"/>
    </location>
</feature>
<accession>A0ABP0K0T7</accession>
<keyword evidence="1" id="KW-0547">Nucleotide-binding</keyword>
<keyword evidence="6" id="KW-1185">Reference proteome</keyword>
<proteinExistence type="predicted"/>
<comment type="caution">
    <text evidence="5">The sequence shown here is derived from an EMBL/GenBank/DDBJ whole genome shotgun (WGS) entry which is preliminary data.</text>
</comment>
<gene>
    <name evidence="5" type="ORF">SCF082_LOCUS14826</name>
</gene>
<dbReference type="SUPFAM" id="SSF57184">
    <property type="entry name" value="Growth factor receptor domain"/>
    <property type="match status" value="1"/>
</dbReference>
<evidence type="ECO:0000313" key="5">
    <source>
        <dbReference type="EMBL" id="CAK9020207.1"/>
    </source>
</evidence>
<dbReference type="InterPro" id="IPR028994">
    <property type="entry name" value="Integrin_alpha_N"/>
</dbReference>
<dbReference type="PANTHER" id="PTHR12755:SF6">
    <property type="entry name" value="POLYRIBONUCLEOTIDE 5'-HYDROXYL-KINASE CLP1"/>
    <property type="match status" value="1"/>
</dbReference>
<sequence>MALSTLGMPQAFGSTGQEQLMAMDPSVPRVKVISPGCELRLIVDDDKHARVKLLPQQFPTSRPGQPAEASAEIFGAELVPQQERLTCLVTRVVPGGRRGDGPRSAKLNLQAEGCTVRFADWDTDGDLDLLVGEGNSIWFHERAAGLQEARPSFRKHELVRFGETLFDAPQWDVQSKGRIEVVDWDGDHKLDLLLCTLLGDEVTVRILNHSLLLPGHLVLANVSELQVILVTKGSSCEMLGVDFDEDGDADLLFADFPDGNQRHFRFSRYFEHVSGELVERTEDENPLKRLGGVHWIADVDGDGRPEMLTTGWLESGAHYSKTRLGCVRRSGDGSLVPMPENPFAGITIAQGEGYQFRVFVTDWNSDGLPDFLVLHFWSVRATWEVVRHFQHVLDLDIKRNTQIDTYEDIQLQYREPIVVDWNQDGFEDVVVLRWTSDFGGIRAKHLHLHEYLGQTVREAEGFFENVTESLQGRNKGVRATMVDWDQDGDLDLLISSEADGKLHYHEMVSGTLQKELPHHPFSEITVKYWSRGNSFYEIQPLVVDWDQDGDYDLFLGPPDGRYFEQLTDGTLREWPVEQSPVYSVMQLATGYSDRDISWKFVDCDEDGDLDLLRLQSESADHQLQACEHGHLHELRCDDDFQCLGTNLSRFHNKPGGPMEGLGKISFFDVGNVSDGRLKLLVSHQNNKGAVFWSAGFCVPVDPCYKKGMCLPRRTHCSCIAGRELSDCSGCEANFYSVQVKEGEMHDCQTCPGEGGLVCYGRGKCFDDATAKALPLESTAASMVTGNGSCSCHEVHFYGSDDEGRSTCGTGVCPAGTQEEDGRCRLCTAGSFSPEGGVCKICFPGTFSLAGSSKCLKCSPGTVSKESGASACDACPAGTYEVDSQVCSVCPSGTISNGGSGTCSQCEAGRFARDFLTCELCPAGTWSRSGSSECQRCLPGTFSLGGSSNCSTCSPGTVSTASAVACDVCPAGTYEANHQLCSVCPLGTISTGGTGTCSQCEAGRFARSSLTCEPCPGGTFAGEGSSACQTCPVDHVSSPNSAACQSCRSFLIRANPDAKKQSCQVRAMDIVFALVCWLVSACFYFLLLTGFSGRIPISDVSAQGQKLVVTTSMAHFLLERACPVVTFTGTGVPDLSSASHTWKVKSLSLYQLTLHGESTMPLDTSTGHLHLKLPQVFLSAGLWRIPLLWWSLLFLAATAATASQLTWSLALVACGLGLCVGSLAFALRRRQGERTPLATRRQQFLKEWPLPLARCDRGPDRSITAGKLSDFLQFFDSFIKERSMYYVCTNLVKPLTEPYQLSFVELVGPSKMQWFVSHYWGMPLRHFGDAIRKHAQSDPQDWRDSAYWICTFSNSQWHVKGELGNGRWQDSSFYLALRSSECKGTTMIIDELVLPLQRIWCLFEVYQTILLSQSGHFQGLLLCTSTGVLQQGKAGTDVAVAVAQTVAQLDTRSAQATAEEDRQMIHSLIEQMPGGFDAMNTFVRDTISGALQASHLHYENLQWSVKPALNCTRQPPFGFVEKSGYTFGLIVLLYVKDVVSGPTVQEYDAPNVVMRDYLCCAAVLEQRRMRADDLGLPAPRVLVCGSAFSGKSALCQILCNYALRREHTPVFVDLDTRYSNIRQLQSMPACVTAMTVEHAADEEPLNRIAYFFGHLDWSENPRWYQRVVSHLSRVVSAKLSHATSREGARTSSSGLVVNAPFQPTPALLEKIVEMFEIDVVLVLDSEGLHAALCKMFAGLPKVNGVPKVEVVLLPKAGGVVQAAQKRIRYLRALRVRDYFYGVMREFSPFSVLVDLSDVQLVQVEQSTLSAGMLPMGQAVWRQLWDSFEYSAVHSRCGLQVIKHDKAIDGL</sequence>
<evidence type="ECO:0000256" key="1">
    <source>
        <dbReference type="ARBA" id="ARBA00022741"/>
    </source>
</evidence>
<keyword evidence="3" id="KW-0472">Membrane</keyword>
<dbReference type="Proteomes" id="UP001642464">
    <property type="component" value="Unassembled WGS sequence"/>
</dbReference>
<keyword evidence="3" id="KW-1133">Transmembrane helix</keyword>
<dbReference type="Gene3D" id="2.130.10.130">
    <property type="entry name" value="Integrin alpha, N-terminal"/>
    <property type="match status" value="1"/>
</dbReference>
<feature type="transmembrane region" description="Helical" evidence="3">
    <location>
        <begin position="1206"/>
        <end position="1226"/>
    </location>
</feature>
<dbReference type="SUPFAM" id="SSF69318">
    <property type="entry name" value="Integrin alpha N-terminal domain"/>
    <property type="match status" value="1"/>
</dbReference>
<dbReference type="InterPro" id="IPR027417">
    <property type="entry name" value="P-loop_NTPase"/>
</dbReference>
<dbReference type="InterPro" id="IPR045116">
    <property type="entry name" value="Clp1/Grc3"/>
</dbReference>
<dbReference type="Gene3D" id="2.10.50.10">
    <property type="entry name" value="Tumor Necrosis Factor Receptor, subunit A, domain 2"/>
    <property type="match status" value="2"/>
</dbReference>
<evidence type="ECO:0000256" key="2">
    <source>
        <dbReference type="ARBA" id="ARBA00022840"/>
    </source>
</evidence>